<protein>
    <submittedName>
        <fullName evidence="2">D-aminopeptidase</fullName>
    </submittedName>
</protein>
<dbReference type="EMBL" id="CP034928">
    <property type="protein sequence ID" value="QAA76058.1"/>
    <property type="molecule type" value="Genomic_DNA"/>
</dbReference>
<dbReference type="PANTHER" id="PTHR36512">
    <property type="entry name" value="D-AMINOPEPTIDASE"/>
    <property type="match status" value="1"/>
</dbReference>
<dbReference type="KEGG" id="bih:BIP78_0292"/>
<keyword evidence="2" id="KW-0378">Hydrolase</keyword>
<organism evidence="2 3">
    <name type="scientific">Bipolaricaulis sibiricus</name>
    <dbReference type="NCBI Taxonomy" id="2501609"/>
    <lineage>
        <taxon>Bacteria</taxon>
        <taxon>Candidatus Bipolaricaulota</taxon>
        <taxon>Candidatus Bipolaricaulia</taxon>
        <taxon>Candidatus Bipolaricaulales</taxon>
        <taxon>Candidatus Bipolaricaulaceae</taxon>
        <taxon>Candidatus Bipolaricaulis</taxon>
    </lineage>
</organism>
<dbReference type="Pfam" id="PF03576">
    <property type="entry name" value="Peptidase_S58"/>
    <property type="match status" value="1"/>
</dbReference>
<dbReference type="PANTHER" id="PTHR36512:SF3">
    <property type="entry name" value="BLR5678 PROTEIN"/>
    <property type="match status" value="1"/>
</dbReference>
<dbReference type="SUPFAM" id="SSF56266">
    <property type="entry name" value="DmpA/ArgJ-like"/>
    <property type="match status" value="1"/>
</dbReference>
<sequence length="332" mass="34147">MNAFRRKGLSVGRLPCGPRGAISDVAGVRVGHRTLVRGHGPRAVRTGVTAVIPPGDPYRDPLPAGAFVLHGHGKATGLWQVLHLGELETPIILTNTLAVPVCANALIRWTLARHPAARSVNPVVLECNDGRLSAIETQPVAESDARAALEAASDEVAEGCVGAGTGVVAFGFKSGIGTASRLVGSFTVGALVLPNMGRPEDFLPPPGLAVPSGGEPNPEKDAGGSLVVVVATDAPLLPEQLSRICRRAALGAARAGAPATTGSGDFFVSFSTGWRIPRGQERIQAELIADRSPTVDDLYHAAAEATEEAICSALLAATPLVGRDGANYPTLA</sequence>
<comment type="similarity">
    <text evidence="1">Belongs to the peptidase S58 family.</text>
</comment>
<proteinExistence type="inferred from homology"/>
<dbReference type="AlphaFoldDB" id="A0A410FT20"/>
<evidence type="ECO:0000256" key="1">
    <source>
        <dbReference type="ARBA" id="ARBA00007068"/>
    </source>
</evidence>
<reference evidence="3" key="1">
    <citation type="submission" date="2018-12" db="EMBL/GenBank/DDBJ databases">
        <title>Complete genome sequence of an uncultured bacterium of the candidate phylum Bipolaricaulota.</title>
        <authorList>
            <person name="Kadnikov V.V."/>
            <person name="Mardanov A.V."/>
            <person name="Beletsky A.V."/>
            <person name="Frank Y.A."/>
            <person name="Karnachuk O.V."/>
            <person name="Ravin N.V."/>
        </authorList>
    </citation>
    <scope>NUCLEOTIDE SEQUENCE [LARGE SCALE GENOMIC DNA]</scope>
</reference>
<dbReference type="Proteomes" id="UP000287233">
    <property type="component" value="Chromosome"/>
</dbReference>
<accession>A0A410FT20</accession>
<name>A0A410FT20_BIPS1</name>
<keyword evidence="2" id="KW-0645">Protease</keyword>
<dbReference type="InterPro" id="IPR016117">
    <property type="entry name" value="ArgJ-like_dom_sf"/>
</dbReference>
<dbReference type="GO" id="GO:0004177">
    <property type="term" value="F:aminopeptidase activity"/>
    <property type="evidence" value="ECO:0007669"/>
    <property type="project" value="UniProtKB-KW"/>
</dbReference>
<keyword evidence="2" id="KW-0031">Aminopeptidase</keyword>
<dbReference type="Gene3D" id="3.60.70.12">
    <property type="entry name" value="L-amino peptidase D-ALA esterase/amidase"/>
    <property type="match status" value="1"/>
</dbReference>
<evidence type="ECO:0000313" key="3">
    <source>
        <dbReference type="Proteomes" id="UP000287233"/>
    </source>
</evidence>
<dbReference type="InterPro" id="IPR005321">
    <property type="entry name" value="Peptidase_S58_DmpA"/>
</dbReference>
<gene>
    <name evidence="2" type="ORF">BIP78_0292</name>
</gene>
<evidence type="ECO:0000313" key="2">
    <source>
        <dbReference type="EMBL" id="QAA76058.1"/>
    </source>
</evidence>